<protein>
    <submittedName>
        <fullName evidence="6">LysR family transcriptional regulator</fullName>
    </submittedName>
</protein>
<dbReference type="CDD" id="cd08417">
    <property type="entry name" value="PBP2_Nitroaromatics_like"/>
    <property type="match status" value="1"/>
</dbReference>
<dbReference type="InterPro" id="IPR005119">
    <property type="entry name" value="LysR_subst-bd"/>
</dbReference>
<dbReference type="Proteomes" id="UP001152876">
    <property type="component" value="Unassembled WGS sequence"/>
</dbReference>
<dbReference type="GO" id="GO:0003700">
    <property type="term" value="F:DNA-binding transcription factor activity"/>
    <property type="evidence" value="ECO:0007669"/>
    <property type="project" value="InterPro"/>
</dbReference>
<dbReference type="Pfam" id="PF00126">
    <property type="entry name" value="HTH_1"/>
    <property type="match status" value="1"/>
</dbReference>
<evidence type="ECO:0000313" key="6">
    <source>
        <dbReference type="EMBL" id="MDG5977604.1"/>
    </source>
</evidence>
<keyword evidence="3" id="KW-0238">DNA-binding</keyword>
<evidence type="ECO:0000256" key="1">
    <source>
        <dbReference type="ARBA" id="ARBA00009437"/>
    </source>
</evidence>
<dbReference type="EMBL" id="AOGK01000023">
    <property type="protein sequence ID" value="MDG5977604.1"/>
    <property type="molecule type" value="Genomic_DNA"/>
</dbReference>
<dbReference type="InterPro" id="IPR036390">
    <property type="entry name" value="WH_DNA-bd_sf"/>
</dbReference>
<dbReference type="PANTHER" id="PTHR30118">
    <property type="entry name" value="HTH-TYPE TRANSCRIPTIONAL REGULATOR LEUO-RELATED"/>
    <property type="match status" value="1"/>
</dbReference>
<name>A0A9X4NWK6_9BURK</name>
<evidence type="ECO:0000256" key="2">
    <source>
        <dbReference type="ARBA" id="ARBA00023015"/>
    </source>
</evidence>
<dbReference type="SUPFAM" id="SSF53850">
    <property type="entry name" value="Periplasmic binding protein-like II"/>
    <property type="match status" value="1"/>
</dbReference>
<dbReference type="InterPro" id="IPR037402">
    <property type="entry name" value="YidZ_PBP2"/>
</dbReference>
<accession>A0A9X4NWK6</accession>
<sequence length="323" mass="35373">MIIKHMNDFDWSDLDARLLQLLVAVVDAGSITGAAQSLGVTQSAVSHQLDKLRSITGDALFVKSGRGIVATARAGELAVQARELLRQLQGFAHTGAFDPARWQATITIAANDFQRDVLLPALAQVLRAQAPGVALRVIPSDIPSLEMLRDGVCDIAISPRPPEGSDIVQKRIFEDRYCVYYDAAVRAAPATLADYLAADHITVVYEPRRTLYLDRTLAAQGLHRRFAVMVPGFGGLPTFLRGSPLLATAPALLHDSFMREFARAEVPTPCPTLPMYMIWHRRHQDDAAHRWLRERLDALAPGAMAGAPSVDQFSIAPERRPDA</sequence>
<evidence type="ECO:0000313" key="7">
    <source>
        <dbReference type="Proteomes" id="UP001152876"/>
    </source>
</evidence>
<dbReference type="SUPFAM" id="SSF46785">
    <property type="entry name" value="Winged helix' DNA-binding domain"/>
    <property type="match status" value="1"/>
</dbReference>
<proteinExistence type="inferred from homology"/>
<dbReference type="InterPro" id="IPR036388">
    <property type="entry name" value="WH-like_DNA-bd_sf"/>
</dbReference>
<reference evidence="6" key="1">
    <citation type="submission" date="2013-01" db="EMBL/GenBank/DDBJ databases">
        <title>Genome draft of Hydrogenophaga taeniospiralis 2K1.</title>
        <authorList>
            <person name="Gomila M."/>
            <person name="Lalucat J."/>
        </authorList>
    </citation>
    <scope>NUCLEOTIDE SEQUENCE</scope>
    <source>
        <strain evidence="6">CCUG 15921</strain>
    </source>
</reference>
<dbReference type="InterPro" id="IPR050389">
    <property type="entry name" value="LysR-type_TF"/>
</dbReference>
<dbReference type="PANTHER" id="PTHR30118:SF6">
    <property type="entry name" value="HTH-TYPE TRANSCRIPTIONAL REGULATOR LEUO"/>
    <property type="match status" value="1"/>
</dbReference>
<keyword evidence="7" id="KW-1185">Reference proteome</keyword>
<dbReference type="InterPro" id="IPR000847">
    <property type="entry name" value="LysR_HTH_N"/>
</dbReference>
<dbReference type="PROSITE" id="PS50931">
    <property type="entry name" value="HTH_LYSR"/>
    <property type="match status" value="1"/>
</dbReference>
<dbReference type="PRINTS" id="PR00039">
    <property type="entry name" value="HTHLYSR"/>
</dbReference>
<keyword evidence="2" id="KW-0805">Transcription regulation</keyword>
<keyword evidence="4" id="KW-0804">Transcription</keyword>
<dbReference type="Gene3D" id="1.10.10.10">
    <property type="entry name" value="Winged helix-like DNA-binding domain superfamily/Winged helix DNA-binding domain"/>
    <property type="match status" value="1"/>
</dbReference>
<dbReference type="GO" id="GO:0003677">
    <property type="term" value="F:DNA binding"/>
    <property type="evidence" value="ECO:0007669"/>
    <property type="project" value="UniProtKB-KW"/>
</dbReference>
<feature type="domain" description="HTH lysR-type" evidence="5">
    <location>
        <begin position="14"/>
        <end position="71"/>
    </location>
</feature>
<evidence type="ECO:0000256" key="3">
    <source>
        <dbReference type="ARBA" id="ARBA00023125"/>
    </source>
</evidence>
<evidence type="ECO:0000256" key="4">
    <source>
        <dbReference type="ARBA" id="ARBA00023163"/>
    </source>
</evidence>
<comment type="caution">
    <text evidence="6">The sequence shown here is derived from an EMBL/GenBank/DDBJ whole genome shotgun (WGS) entry which is preliminary data.</text>
</comment>
<dbReference type="Pfam" id="PF03466">
    <property type="entry name" value="LysR_substrate"/>
    <property type="match status" value="1"/>
</dbReference>
<organism evidence="6 7">
    <name type="scientific">Hydrogenophaga taeniospiralis CCUG 15921</name>
    <dbReference type="NCBI Taxonomy" id="1281780"/>
    <lineage>
        <taxon>Bacteria</taxon>
        <taxon>Pseudomonadati</taxon>
        <taxon>Pseudomonadota</taxon>
        <taxon>Betaproteobacteria</taxon>
        <taxon>Burkholderiales</taxon>
        <taxon>Comamonadaceae</taxon>
        <taxon>Hydrogenophaga</taxon>
    </lineage>
</organism>
<comment type="similarity">
    <text evidence="1">Belongs to the LysR transcriptional regulatory family.</text>
</comment>
<evidence type="ECO:0000259" key="5">
    <source>
        <dbReference type="PROSITE" id="PS50931"/>
    </source>
</evidence>
<gene>
    <name evidence="6" type="ORF">H010_20271</name>
</gene>
<dbReference type="Gene3D" id="3.40.190.10">
    <property type="entry name" value="Periplasmic binding protein-like II"/>
    <property type="match status" value="2"/>
</dbReference>
<dbReference type="AlphaFoldDB" id="A0A9X4NWK6"/>